<comment type="caution">
    <text evidence="1">The sequence shown here is derived from an EMBL/GenBank/DDBJ whole genome shotgun (WGS) entry which is preliminary data.</text>
</comment>
<accession>A0A537LFF0</accession>
<evidence type="ECO:0000313" key="2">
    <source>
        <dbReference type="Proteomes" id="UP000319353"/>
    </source>
</evidence>
<protein>
    <submittedName>
        <fullName evidence="1">Uncharacterized protein</fullName>
    </submittedName>
</protein>
<organism evidence="1 2">
    <name type="scientific">Candidatus Segetimicrobium genomatis</name>
    <dbReference type="NCBI Taxonomy" id="2569760"/>
    <lineage>
        <taxon>Bacteria</taxon>
        <taxon>Bacillati</taxon>
        <taxon>Candidatus Sysuimicrobiota</taxon>
        <taxon>Candidatus Sysuimicrobiia</taxon>
        <taxon>Candidatus Sysuimicrobiales</taxon>
        <taxon>Candidatus Segetimicrobiaceae</taxon>
        <taxon>Candidatus Segetimicrobium</taxon>
    </lineage>
</organism>
<name>A0A537LFF0_9BACT</name>
<dbReference type="AlphaFoldDB" id="A0A537LFF0"/>
<reference evidence="1 2" key="1">
    <citation type="journal article" date="2019" name="Nat. Microbiol.">
        <title>Mediterranean grassland soil C-N compound turnover is dependent on rainfall and depth, and is mediated by genomically divergent microorganisms.</title>
        <authorList>
            <person name="Diamond S."/>
            <person name="Andeer P.F."/>
            <person name="Li Z."/>
            <person name="Crits-Christoph A."/>
            <person name="Burstein D."/>
            <person name="Anantharaman K."/>
            <person name="Lane K.R."/>
            <person name="Thomas B.C."/>
            <person name="Pan C."/>
            <person name="Northen T.R."/>
            <person name="Banfield J.F."/>
        </authorList>
    </citation>
    <scope>NUCLEOTIDE SEQUENCE [LARGE SCALE GENOMIC DNA]</scope>
    <source>
        <strain evidence="1">NP_4</strain>
    </source>
</reference>
<dbReference type="EMBL" id="VBAL01000009">
    <property type="protein sequence ID" value="TMJ06730.1"/>
    <property type="molecule type" value="Genomic_DNA"/>
</dbReference>
<sequence length="82" mass="9277">MAAISVERLVQELEKLKQQMDADALQPGDYDQRLARVIRELRERKLDADRPAISAALADALRREIITPAVKTHIEKRLGLTS</sequence>
<evidence type="ECO:0000313" key="1">
    <source>
        <dbReference type="EMBL" id="TMJ06730.1"/>
    </source>
</evidence>
<proteinExistence type="predicted"/>
<dbReference type="Proteomes" id="UP000319353">
    <property type="component" value="Unassembled WGS sequence"/>
</dbReference>
<gene>
    <name evidence="1" type="ORF">E6H01_00580</name>
</gene>